<name>A0ABD0WBA6_UMBPY</name>
<feature type="compositionally biased region" description="Pro residues" evidence="1">
    <location>
        <begin position="132"/>
        <end position="147"/>
    </location>
</feature>
<feature type="compositionally biased region" description="Polar residues" evidence="1">
    <location>
        <begin position="164"/>
        <end position="173"/>
    </location>
</feature>
<dbReference type="Proteomes" id="UP001557470">
    <property type="component" value="Unassembled WGS sequence"/>
</dbReference>
<feature type="region of interest" description="Disordered" evidence="1">
    <location>
        <begin position="226"/>
        <end position="290"/>
    </location>
</feature>
<evidence type="ECO:0000259" key="2">
    <source>
        <dbReference type="Pfam" id="PF26583"/>
    </source>
</evidence>
<dbReference type="SUPFAM" id="SSF101447">
    <property type="entry name" value="Formin homology 2 domain (FH2 domain)"/>
    <property type="match status" value="1"/>
</dbReference>
<feature type="compositionally biased region" description="Pro residues" evidence="1">
    <location>
        <begin position="242"/>
        <end position="275"/>
    </location>
</feature>
<keyword evidence="4" id="KW-1185">Reference proteome</keyword>
<feature type="domain" description="YLPM1-like spectrin repeat" evidence="2">
    <location>
        <begin position="309"/>
        <end position="426"/>
    </location>
</feature>
<comment type="caution">
    <text evidence="3">The sequence shown here is derived from an EMBL/GenBank/DDBJ whole genome shotgun (WGS) entry which is preliminary data.</text>
</comment>
<evidence type="ECO:0000256" key="1">
    <source>
        <dbReference type="SAM" id="MobiDB-lite"/>
    </source>
</evidence>
<sequence>MYPSWGSYGGGNQQPSQPHFGAPKGLSPQGEAIGGGFGGYGAAAPAPPPAPGSTFNSLREQHLQQMQQLQQLHQKQLQSVLHHDRNASPYGGGGNVAAAESWQGSSGYGYGSVGPGVPTSYQDEYQSMPTGLPIPPQQHQPPLPPQHQPKEARPQPPPPESTPLVSTQNNGTAATKEVKKKESLAPKDQDNISVPEEENNTFASMSIQEQQQYWYKQHLQNLQRLKAEKAKQGQTQGDSTTPQPPTAAAPPPPSEPPKSTPPPPPPKEEPPPPPPPDDEKPPPPSQDPAELARLQQLQSAAAQWQQAQQERAGYQYQVLMQQHSQLQSILNQYQQCIQQPAHLETLPIHVQLGQYEMQQQQFAPVFADWNRTFRLWQEQFQAYPHKDQLEDYESQWKPWQEQMTSTSAHLQERVTTLRAMQQQYGGGQYGSADQYSGGYGDQYGVYPHSDPDSQTQQGQIISSTGLDLGPEGLYQDHQVLDQQVLHWDNLHVTKAPEDHDLMVQEGMGHGLTSLVITNGLMLHKAPGLTSRTRGLISLDPGLLDHGLGSRGPVLTNHQDKALQLDFKDLLVPLELS</sequence>
<protein>
    <recommendedName>
        <fullName evidence="2">YLPM1-like spectrin repeat domain-containing protein</fullName>
    </recommendedName>
</protein>
<feature type="compositionally biased region" description="Gly residues" evidence="1">
    <location>
        <begin position="32"/>
        <end position="41"/>
    </location>
</feature>
<dbReference type="AlphaFoldDB" id="A0ABD0WBA6"/>
<gene>
    <name evidence="3" type="ORF">UPYG_G00247410</name>
</gene>
<dbReference type="Pfam" id="PF26583">
    <property type="entry name" value="Spectrin_YLPM1"/>
    <property type="match status" value="1"/>
</dbReference>
<evidence type="ECO:0000313" key="3">
    <source>
        <dbReference type="EMBL" id="KAL0967068.1"/>
    </source>
</evidence>
<accession>A0ABD0WBA6</accession>
<feature type="compositionally biased region" description="Polar residues" evidence="1">
    <location>
        <begin position="119"/>
        <end position="129"/>
    </location>
</feature>
<evidence type="ECO:0000313" key="4">
    <source>
        <dbReference type="Proteomes" id="UP001557470"/>
    </source>
</evidence>
<feature type="compositionally biased region" description="Basic and acidic residues" evidence="1">
    <location>
        <begin position="176"/>
        <end position="190"/>
    </location>
</feature>
<dbReference type="InterPro" id="IPR026314">
    <property type="entry name" value="YLP_motif_con_p1"/>
</dbReference>
<dbReference type="PANTHER" id="PTHR13413">
    <property type="entry name" value="YLP MOTIF CONTAINING PROTEIN NUCLEAR PROTEIN ZAP"/>
    <property type="match status" value="1"/>
</dbReference>
<dbReference type="EMBL" id="JAGEUA010000008">
    <property type="protein sequence ID" value="KAL0967068.1"/>
    <property type="molecule type" value="Genomic_DNA"/>
</dbReference>
<feature type="compositionally biased region" description="Low complexity" evidence="1">
    <location>
        <begin position="63"/>
        <end position="80"/>
    </location>
</feature>
<reference evidence="3 4" key="1">
    <citation type="submission" date="2024-06" db="EMBL/GenBank/DDBJ databases">
        <authorList>
            <person name="Pan Q."/>
            <person name="Wen M."/>
            <person name="Jouanno E."/>
            <person name="Zahm M."/>
            <person name="Klopp C."/>
            <person name="Cabau C."/>
            <person name="Louis A."/>
            <person name="Berthelot C."/>
            <person name="Parey E."/>
            <person name="Roest Crollius H."/>
            <person name="Montfort J."/>
            <person name="Robinson-Rechavi M."/>
            <person name="Bouchez O."/>
            <person name="Lampietro C."/>
            <person name="Lopez Roques C."/>
            <person name="Donnadieu C."/>
            <person name="Postlethwait J."/>
            <person name="Bobe J."/>
            <person name="Verreycken H."/>
            <person name="Guiguen Y."/>
        </authorList>
    </citation>
    <scope>NUCLEOTIDE SEQUENCE [LARGE SCALE GENOMIC DNA]</scope>
    <source>
        <strain evidence="3">Up_M1</strain>
        <tissue evidence="3">Testis</tissue>
    </source>
</reference>
<dbReference type="PANTHER" id="PTHR13413:SF0">
    <property type="entry name" value="YLP MOTIF-CONTAINING PROTEIN 1"/>
    <property type="match status" value="1"/>
</dbReference>
<organism evidence="3 4">
    <name type="scientific">Umbra pygmaea</name>
    <name type="common">Eastern mudminnow</name>
    <dbReference type="NCBI Taxonomy" id="75934"/>
    <lineage>
        <taxon>Eukaryota</taxon>
        <taxon>Metazoa</taxon>
        <taxon>Chordata</taxon>
        <taxon>Craniata</taxon>
        <taxon>Vertebrata</taxon>
        <taxon>Euteleostomi</taxon>
        <taxon>Actinopterygii</taxon>
        <taxon>Neopterygii</taxon>
        <taxon>Teleostei</taxon>
        <taxon>Protacanthopterygii</taxon>
        <taxon>Esociformes</taxon>
        <taxon>Umbridae</taxon>
        <taxon>Umbra</taxon>
    </lineage>
</organism>
<proteinExistence type="predicted"/>
<feature type="region of interest" description="Disordered" evidence="1">
    <location>
        <begin position="1"/>
        <end position="205"/>
    </location>
</feature>
<dbReference type="InterPro" id="IPR058903">
    <property type="entry name" value="Spectrin_YLPM1-like"/>
</dbReference>
<dbReference type="PRINTS" id="PR01217">
    <property type="entry name" value="PRICHEXTENSN"/>
</dbReference>